<protein>
    <submittedName>
        <fullName evidence="8">(3S)-malyl-CoA thioesterase</fullName>
    </submittedName>
</protein>
<evidence type="ECO:0000256" key="1">
    <source>
        <dbReference type="ARBA" id="ARBA00001946"/>
    </source>
</evidence>
<sequence length="280" mass="28915">MDRPWRSALYVPASNARAAEKACGLPCDAILYDLEDAVAPAEKDGARAALAAILARDHGHRARIVRINGADTPWGDADATALADLPCEGVLLPKVSGPEALDRLAARVPHPLWAMIETPAGVLGAAAIAAHPRVAGLVAGTNDLARDLGARPHPAREPLLPALGQIVLAARAQGRVALDGVYNALRDEDGLAAECAQGRHFGFDGKTLIHPAQIAAANAAFSPTGAEIDLARRQIEAHEAAEAAGQGVAVLDGRIVESLHVAAARATLAQARAIAELESP</sequence>
<dbReference type="InterPro" id="IPR040442">
    <property type="entry name" value="Pyrv_kinase-like_dom_sf"/>
</dbReference>
<dbReference type="InterPro" id="IPR005000">
    <property type="entry name" value="Aldolase/citrate-lyase_domain"/>
</dbReference>
<dbReference type="SUPFAM" id="SSF51621">
    <property type="entry name" value="Phosphoenolpyruvate/pyruvate domain"/>
    <property type="match status" value="1"/>
</dbReference>
<dbReference type="PIRSF" id="PIRSF015582">
    <property type="entry name" value="Cit_lyase_B"/>
    <property type="match status" value="1"/>
</dbReference>
<proteinExistence type="inferred from homology"/>
<dbReference type="OrthoDB" id="9800547at2"/>
<evidence type="ECO:0000256" key="5">
    <source>
        <dbReference type="PIRSR" id="PIRSR015582-1"/>
    </source>
</evidence>
<dbReference type="InterPro" id="IPR015813">
    <property type="entry name" value="Pyrv/PenolPyrv_kinase-like_dom"/>
</dbReference>
<evidence type="ECO:0000313" key="9">
    <source>
        <dbReference type="Proteomes" id="UP000184292"/>
    </source>
</evidence>
<dbReference type="RefSeq" id="WP_073329571.1">
    <property type="nucleotide sequence ID" value="NZ_FQYO01000003.1"/>
</dbReference>
<evidence type="ECO:0000256" key="6">
    <source>
        <dbReference type="PIRSR" id="PIRSR015582-2"/>
    </source>
</evidence>
<keyword evidence="3 6" id="KW-0479">Metal-binding</keyword>
<comment type="cofactor">
    <cofactor evidence="1">
        <name>Mg(2+)</name>
        <dbReference type="ChEBI" id="CHEBI:18420"/>
    </cofactor>
</comment>
<evidence type="ECO:0000313" key="8">
    <source>
        <dbReference type="EMBL" id="SHI86744.1"/>
    </source>
</evidence>
<keyword evidence="4 6" id="KW-0460">Magnesium</keyword>
<dbReference type="Pfam" id="PF03328">
    <property type="entry name" value="HpcH_HpaI"/>
    <property type="match status" value="1"/>
</dbReference>
<dbReference type="InterPro" id="IPR011206">
    <property type="entry name" value="Citrate_lyase_beta/mcl1/mcl2"/>
</dbReference>
<feature type="binding site" evidence="5">
    <location>
        <position position="117"/>
    </location>
    <ligand>
        <name>substrate</name>
    </ligand>
</feature>
<feature type="binding site" evidence="6">
    <location>
        <position position="117"/>
    </location>
    <ligand>
        <name>Mg(2+)</name>
        <dbReference type="ChEBI" id="CHEBI:18420"/>
    </ligand>
</feature>
<dbReference type="PANTHER" id="PTHR32308">
    <property type="entry name" value="LYASE BETA SUBUNIT, PUTATIVE (AFU_ORTHOLOGUE AFUA_4G13030)-RELATED"/>
    <property type="match status" value="1"/>
</dbReference>
<keyword evidence="9" id="KW-1185">Reference proteome</keyword>
<evidence type="ECO:0000259" key="7">
    <source>
        <dbReference type="Pfam" id="PF03328"/>
    </source>
</evidence>
<name>A0A1M6EMS5_9RHOB</name>
<dbReference type="EMBL" id="FQYO01000003">
    <property type="protein sequence ID" value="SHI86744.1"/>
    <property type="molecule type" value="Genomic_DNA"/>
</dbReference>
<feature type="domain" description="HpcH/HpaI aldolase/citrate lyase" evidence="7">
    <location>
        <begin position="6"/>
        <end position="211"/>
    </location>
</feature>
<dbReference type="GO" id="GO:0000287">
    <property type="term" value="F:magnesium ion binding"/>
    <property type="evidence" value="ECO:0007669"/>
    <property type="project" value="TreeGrafter"/>
</dbReference>
<organism evidence="8 9">
    <name type="scientific">Wenxinia saemankumensis</name>
    <dbReference type="NCBI Taxonomy" id="1447782"/>
    <lineage>
        <taxon>Bacteria</taxon>
        <taxon>Pseudomonadati</taxon>
        <taxon>Pseudomonadota</taxon>
        <taxon>Alphaproteobacteria</taxon>
        <taxon>Rhodobacterales</taxon>
        <taxon>Roseobacteraceae</taxon>
        <taxon>Wenxinia</taxon>
    </lineage>
</organism>
<reference evidence="8 9" key="1">
    <citation type="submission" date="2016-11" db="EMBL/GenBank/DDBJ databases">
        <authorList>
            <person name="Jaros S."/>
            <person name="Januszkiewicz K."/>
            <person name="Wedrychowicz H."/>
        </authorList>
    </citation>
    <scope>NUCLEOTIDE SEQUENCE [LARGE SCALE GENOMIC DNA]</scope>
    <source>
        <strain evidence="8 9">DSM 100565</strain>
    </source>
</reference>
<dbReference type="GO" id="GO:0006107">
    <property type="term" value="P:oxaloacetate metabolic process"/>
    <property type="evidence" value="ECO:0007669"/>
    <property type="project" value="TreeGrafter"/>
</dbReference>
<accession>A0A1M6EMS5</accession>
<dbReference type="STRING" id="1447782.SAMN05444417_2076"/>
<dbReference type="Gene3D" id="3.20.20.60">
    <property type="entry name" value="Phosphoenolpyruvate-binding domains"/>
    <property type="match status" value="1"/>
</dbReference>
<evidence type="ECO:0000256" key="3">
    <source>
        <dbReference type="ARBA" id="ARBA00022723"/>
    </source>
</evidence>
<dbReference type="PANTHER" id="PTHR32308:SF10">
    <property type="entry name" value="CITRATE LYASE SUBUNIT BETA"/>
    <property type="match status" value="1"/>
</dbReference>
<dbReference type="GO" id="GO:0003824">
    <property type="term" value="F:catalytic activity"/>
    <property type="evidence" value="ECO:0007669"/>
    <property type="project" value="InterPro"/>
</dbReference>
<gene>
    <name evidence="8" type="ORF">SAMN05444417_2076</name>
</gene>
<evidence type="ECO:0000256" key="4">
    <source>
        <dbReference type="ARBA" id="ARBA00022842"/>
    </source>
</evidence>
<feature type="binding site" evidence="6">
    <location>
        <position position="143"/>
    </location>
    <ligand>
        <name>Mg(2+)</name>
        <dbReference type="ChEBI" id="CHEBI:18420"/>
    </ligand>
</feature>
<dbReference type="AlphaFoldDB" id="A0A1M6EMS5"/>
<comment type="similarity">
    <text evidence="2">Belongs to the HpcH/HpaI aldolase family.</text>
</comment>
<evidence type="ECO:0000256" key="2">
    <source>
        <dbReference type="ARBA" id="ARBA00005568"/>
    </source>
</evidence>
<feature type="binding site" evidence="5">
    <location>
        <position position="66"/>
    </location>
    <ligand>
        <name>substrate</name>
    </ligand>
</feature>
<dbReference type="Proteomes" id="UP000184292">
    <property type="component" value="Unassembled WGS sequence"/>
</dbReference>